<sequence>MVCVDLASSGCGGLPGEGDPLASGERASGRTAAVSVPPTAGRSADRKSARAACLPLLRAGQGPPPTTQGLPTNGRAALTTTRGRQRRNLWLCFLPKYYCRGWQRGSLFKSYKTFVRVLRVLAKENQSTRPSGSFPARPAFRSALRCLAAAVPPPRVLLCCEGPLGRVVPWPQQQHHGPACPAKSLRLGPSALWRRQQRRHRHHHRSATMGQKVTTGLKVVQPMEEESLVGQPSVAHPSRPGWIHDVREPQRPLRLELLLDMPPASPELQCRHAWNPEDRSLNIFVKEDDRLTFHRHPVAQSTDCIRGKVGYTRGLHVWEVRWSTRQRGTHAVVGVATRDAPLHSVGYQSLVGSNRESWGWDLGRNKLYHDVKNNPAVTYPGDCRPADEIFLVPDAFLVVLDMDEGTLAFVVEGRYLGVAFRGLRGKKLYPVVSAVWGHCEITMKYIGGLDPQALPGPKTPCSGPPKPSLVFLNVACTPPRYRPQGLHDQGTRDERSHCRN</sequence>
<evidence type="ECO:0000259" key="2">
    <source>
        <dbReference type="PROSITE" id="PS50188"/>
    </source>
</evidence>
<dbReference type="InterPro" id="IPR043136">
    <property type="entry name" value="B30.2/SPRY_sf"/>
</dbReference>
<dbReference type="InterPro" id="IPR001870">
    <property type="entry name" value="B30.2/SPRY"/>
</dbReference>
<keyword evidence="4" id="KW-1185">Reference proteome</keyword>
<dbReference type="Proteomes" id="UP000821866">
    <property type="component" value="Chromosome 1"/>
</dbReference>
<protein>
    <recommendedName>
        <fullName evidence="2">B30.2/SPRY domain-containing protein</fullName>
    </recommendedName>
</protein>
<dbReference type="GO" id="GO:0043161">
    <property type="term" value="P:proteasome-mediated ubiquitin-dependent protein catabolic process"/>
    <property type="evidence" value="ECO:0007669"/>
    <property type="project" value="TreeGrafter"/>
</dbReference>
<feature type="domain" description="B30.2/SPRY" evidence="2">
    <location>
        <begin position="252"/>
        <end position="450"/>
    </location>
</feature>
<dbReference type="GO" id="GO:0019005">
    <property type="term" value="C:SCF ubiquitin ligase complex"/>
    <property type="evidence" value="ECO:0007669"/>
    <property type="project" value="TreeGrafter"/>
</dbReference>
<feature type="region of interest" description="Disordered" evidence="1">
    <location>
        <begin position="15"/>
        <end position="47"/>
    </location>
</feature>
<dbReference type="VEuPathDB" id="VectorBase:LOC119183144"/>
<evidence type="ECO:0000313" key="4">
    <source>
        <dbReference type="Proteomes" id="UP000821866"/>
    </source>
</evidence>
<name>A0A9J6F048_RHIMP</name>
<evidence type="ECO:0000313" key="3">
    <source>
        <dbReference type="EMBL" id="KAH8040035.1"/>
    </source>
</evidence>
<comment type="caution">
    <text evidence="3">The sequence shown here is derived from an EMBL/GenBank/DDBJ whole genome shotgun (WGS) entry which is preliminary data.</text>
</comment>
<dbReference type="SUPFAM" id="SSF49899">
    <property type="entry name" value="Concanavalin A-like lectins/glucanases"/>
    <property type="match status" value="1"/>
</dbReference>
<dbReference type="InterPro" id="IPR013320">
    <property type="entry name" value="ConA-like_dom_sf"/>
</dbReference>
<accession>A0A9J6F048</accession>
<dbReference type="FunFam" id="2.60.120.920:FF:000007">
    <property type="entry name" value="SPRY domain-containing SOCS box protein 1"/>
    <property type="match status" value="1"/>
</dbReference>
<reference evidence="3" key="2">
    <citation type="submission" date="2021-09" db="EMBL/GenBank/DDBJ databases">
        <authorList>
            <person name="Jia N."/>
            <person name="Wang J."/>
            <person name="Shi W."/>
            <person name="Du L."/>
            <person name="Sun Y."/>
            <person name="Zhan W."/>
            <person name="Jiang J."/>
            <person name="Wang Q."/>
            <person name="Zhang B."/>
            <person name="Ji P."/>
            <person name="Sakyi L.B."/>
            <person name="Cui X."/>
            <person name="Yuan T."/>
            <person name="Jiang B."/>
            <person name="Yang W."/>
            <person name="Lam T.T.-Y."/>
            <person name="Chang Q."/>
            <person name="Ding S."/>
            <person name="Wang X."/>
            <person name="Zhu J."/>
            <person name="Ruan X."/>
            <person name="Zhao L."/>
            <person name="Wei J."/>
            <person name="Que T."/>
            <person name="Du C."/>
            <person name="Cheng J."/>
            <person name="Dai P."/>
            <person name="Han X."/>
            <person name="Huang E."/>
            <person name="Gao Y."/>
            <person name="Liu J."/>
            <person name="Shao H."/>
            <person name="Ye R."/>
            <person name="Li L."/>
            <person name="Wei W."/>
            <person name="Wang X."/>
            <person name="Wang C."/>
            <person name="Huo Q."/>
            <person name="Li W."/>
            <person name="Guo W."/>
            <person name="Chen H."/>
            <person name="Chen S."/>
            <person name="Zhou L."/>
            <person name="Zhou L."/>
            <person name="Ni X."/>
            <person name="Tian J."/>
            <person name="Zhou Y."/>
            <person name="Sheng Y."/>
            <person name="Liu T."/>
            <person name="Pan Y."/>
            <person name="Xia L."/>
            <person name="Li J."/>
            <person name="Zhao F."/>
            <person name="Cao W."/>
        </authorList>
    </citation>
    <scope>NUCLEOTIDE SEQUENCE</scope>
    <source>
        <strain evidence="3">Rmic-2018</strain>
        <tissue evidence="3">Larvae</tissue>
    </source>
</reference>
<dbReference type="InterPro" id="IPR003877">
    <property type="entry name" value="SPRY_dom"/>
</dbReference>
<dbReference type="Gene3D" id="2.60.120.920">
    <property type="match status" value="1"/>
</dbReference>
<evidence type="ECO:0000256" key="1">
    <source>
        <dbReference type="SAM" id="MobiDB-lite"/>
    </source>
</evidence>
<dbReference type="EMBL" id="JABSTU010000001">
    <property type="protein sequence ID" value="KAH8040035.1"/>
    <property type="molecule type" value="Genomic_DNA"/>
</dbReference>
<proteinExistence type="predicted"/>
<gene>
    <name evidence="3" type="ORF">HPB51_009291</name>
</gene>
<dbReference type="PANTHER" id="PTHR12245">
    <property type="entry name" value="SPRY DOMAIN CONTAINING SOCS BOX PROTEIN"/>
    <property type="match status" value="1"/>
</dbReference>
<dbReference type="AlphaFoldDB" id="A0A9J6F048"/>
<dbReference type="InterPro" id="IPR050672">
    <property type="entry name" value="FBXO45-Fsn/SPSB_families"/>
</dbReference>
<dbReference type="CDD" id="cd12906">
    <property type="entry name" value="SPRY_SOCS1-2-4"/>
    <property type="match status" value="1"/>
</dbReference>
<dbReference type="PROSITE" id="PS50188">
    <property type="entry name" value="B302_SPRY"/>
    <property type="match status" value="1"/>
</dbReference>
<organism evidence="3 4">
    <name type="scientific">Rhipicephalus microplus</name>
    <name type="common">Cattle tick</name>
    <name type="synonym">Boophilus microplus</name>
    <dbReference type="NCBI Taxonomy" id="6941"/>
    <lineage>
        <taxon>Eukaryota</taxon>
        <taxon>Metazoa</taxon>
        <taxon>Ecdysozoa</taxon>
        <taxon>Arthropoda</taxon>
        <taxon>Chelicerata</taxon>
        <taxon>Arachnida</taxon>
        <taxon>Acari</taxon>
        <taxon>Parasitiformes</taxon>
        <taxon>Ixodida</taxon>
        <taxon>Ixodoidea</taxon>
        <taxon>Ixodidae</taxon>
        <taxon>Rhipicephalinae</taxon>
        <taxon>Rhipicephalus</taxon>
        <taxon>Boophilus</taxon>
    </lineage>
</organism>
<dbReference type="PANTHER" id="PTHR12245:SF11">
    <property type="entry name" value="PROTEIN GUSTAVUS"/>
    <property type="match status" value="1"/>
</dbReference>
<dbReference type="Pfam" id="PF00622">
    <property type="entry name" value="SPRY"/>
    <property type="match status" value="1"/>
</dbReference>
<dbReference type="SMART" id="SM00449">
    <property type="entry name" value="SPRY"/>
    <property type="match status" value="1"/>
</dbReference>
<reference evidence="3" key="1">
    <citation type="journal article" date="2020" name="Cell">
        <title>Large-Scale Comparative Analyses of Tick Genomes Elucidate Their Genetic Diversity and Vector Capacities.</title>
        <authorList>
            <consortium name="Tick Genome and Microbiome Consortium (TIGMIC)"/>
            <person name="Jia N."/>
            <person name="Wang J."/>
            <person name="Shi W."/>
            <person name="Du L."/>
            <person name="Sun Y."/>
            <person name="Zhan W."/>
            <person name="Jiang J.F."/>
            <person name="Wang Q."/>
            <person name="Zhang B."/>
            <person name="Ji P."/>
            <person name="Bell-Sakyi L."/>
            <person name="Cui X.M."/>
            <person name="Yuan T.T."/>
            <person name="Jiang B.G."/>
            <person name="Yang W.F."/>
            <person name="Lam T.T."/>
            <person name="Chang Q.C."/>
            <person name="Ding S.J."/>
            <person name="Wang X.J."/>
            <person name="Zhu J.G."/>
            <person name="Ruan X.D."/>
            <person name="Zhao L."/>
            <person name="Wei J.T."/>
            <person name="Ye R.Z."/>
            <person name="Que T.C."/>
            <person name="Du C.H."/>
            <person name="Zhou Y.H."/>
            <person name="Cheng J.X."/>
            <person name="Dai P.F."/>
            <person name="Guo W.B."/>
            <person name="Han X.H."/>
            <person name="Huang E.J."/>
            <person name="Li L.F."/>
            <person name="Wei W."/>
            <person name="Gao Y.C."/>
            <person name="Liu J.Z."/>
            <person name="Shao H.Z."/>
            <person name="Wang X."/>
            <person name="Wang C.C."/>
            <person name="Yang T.C."/>
            <person name="Huo Q.B."/>
            <person name="Li W."/>
            <person name="Chen H.Y."/>
            <person name="Chen S.E."/>
            <person name="Zhou L.G."/>
            <person name="Ni X.B."/>
            <person name="Tian J.H."/>
            <person name="Sheng Y."/>
            <person name="Liu T."/>
            <person name="Pan Y.S."/>
            <person name="Xia L.Y."/>
            <person name="Li J."/>
            <person name="Zhao F."/>
            <person name="Cao W.C."/>
        </authorList>
    </citation>
    <scope>NUCLEOTIDE SEQUENCE</scope>
    <source>
        <strain evidence="3">Rmic-2018</strain>
    </source>
</reference>
<dbReference type="GO" id="GO:0005737">
    <property type="term" value="C:cytoplasm"/>
    <property type="evidence" value="ECO:0007669"/>
    <property type="project" value="UniProtKB-ARBA"/>
</dbReference>